<dbReference type="SUPFAM" id="SSF51230">
    <property type="entry name" value="Single hybrid motif"/>
    <property type="match status" value="2"/>
</dbReference>
<evidence type="ECO:0000256" key="1">
    <source>
        <dbReference type="ARBA" id="ARBA00007317"/>
    </source>
</evidence>
<sequence>MNGHRSFSSVPPHTKLEMPALSPTMEQGNLGAWKKKEGDHIAAGEVLAEVETDKATLDWEAVEEGYLAKILVPAGTKDLKIGTPLAIVVDDQSDVAAFSDYVEQGSASEPSPPSTPAPAAAAPEAKPAGSFPTFTPLSFPALSPTMSQGNIVSWAKKEGDAVAPGDVLCTVETDKSVLDWEAQEEGFIAKLLAPDGAKDIPIGATVAVIVDDESSIPAFASFTAADALPTSTPATSAPATSEPAPEPSPVAAAPVTPAPLAAAAPQIKQAAPGTRVIASPYAKKLAAEAGVGISGLMGSGPGGRIVAGDVAELIASGKGAVPTDAAAALGMPGFVDIPHTQIRRITAKRLVESKQTVPHYYLTVECRIDELMRIRKDLNERLAKDGVKLSLNDFVIKAAALALKKVPGMNSSWHSEFIREYNSVDMTVAVQTPAGLMVPVVRSADKKGLQQISADVKELAAKAREGKLRPEEFSGGTFTISNLGMYGVRQFCAIINPPQAGILAVGAGHKKVVEGPGGTFGEVNVMMCTVSCDHRVVDGAMGAQWLQAFQGYVEEPLSMML</sequence>
<feature type="compositionally biased region" description="Polar residues" evidence="6">
    <location>
        <begin position="1"/>
        <end position="11"/>
    </location>
</feature>
<comment type="caution">
    <text evidence="9">The sequence shown here is derived from an EMBL/GenBank/DDBJ whole genome shotgun (WGS) entry which is preliminary data.</text>
</comment>
<comment type="cofactor">
    <cofactor evidence="5">
        <name>(R)-lipoate</name>
        <dbReference type="ChEBI" id="CHEBI:83088"/>
    </cofactor>
    <text evidence="5">Binds 2 lipoyl cofactors covalently.</text>
</comment>
<feature type="region of interest" description="Disordered" evidence="6">
    <location>
        <begin position="102"/>
        <end position="127"/>
    </location>
</feature>
<keyword evidence="3 5" id="KW-0450">Lipoyl</keyword>
<dbReference type="Gene3D" id="3.30.559.10">
    <property type="entry name" value="Chloramphenicol acetyltransferase-like domain"/>
    <property type="match status" value="1"/>
</dbReference>
<evidence type="ECO:0000256" key="3">
    <source>
        <dbReference type="ARBA" id="ARBA00022823"/>
    </source>
</evidence>
<evidence type="ECO:0000256" key="5">
    <source>
        <dbReference type="RuleBase" id="RU361137"/>
    </source>
</evidence>
<dbReference type="InterPro" id="IPR036625">
    <property type="entry name" value="E3-bd_dom_sf"/>
</dbReference>
<dbReference type="OrthoDB" id="537444at2759"/>
<dbReference type="PROSITE" id="PS51826">
    <property type="entry name" value="PSBD"/>
    <property type="match status" value="1"/>
</dbReference>
<dbReference type="EC" id="2.3.1.12" evidence="5"/>
<reference evidence="9" key="1">
    <citation type="submission" date="2020-12" db="EMBL/GenBank/DDBJ databases">
        <authorList>
            <person name="Iha C."/>
        </authorList>
    </citation>
    <scope>NUCLEOTIDE SEQUENCE</scope>
</reference>
<comment type="function">
    <text evidence="5">The pyruvate dehydrogenase complex catalyzes the overall conversion of pyruvate to acetyl-CoA and CO(2).</text>
</comment>
<dbReference type="FunFam" id="3.30.559.10:FF:000003">
    <property type="entry name" value="Acetyltransferase component of pyruvate dehydrogenase complex"/>
    <property type="match status" value="1"/>
</dbReference>
<dbReference type="SUPFAM" id="SSF52777">
    <property type="entry name" value="CoA-dependent acyltransferases"/>
    <property type="match status" value="1"/>
</dbReference>
<feature type="compositionally biased region" description="Low complexity" evidence="6">
    <location>
        <begin position="117"/>
        <end position="127"/>
    </location>
</feature>
<dbReference type="Gene3D" id="4.10.320.10">
    <property type="entry name" value="E3-binding domain"/>
    <property type="match status" value="1"/>
</dbReference>
<dbReference type="PANTHER" id="PTHR23151">
    <property type="entry name" value="DIHYDROLIPOAMIDE ACETYL/SUCCINYL-TRANSFERASE-RELATED"/>
    <property type="match status" value="1"/>
</dbReference>
<organism evidence="9 10">
    <name type="scientific">Ostreobium quekettii</name>
    <dbReference type="NCBI Taxonomy" id="121088"/>
    <lineage>
        <taxon>Eukaryota</taxon>
        <taxon>Viridiplantae</taxon>
        <taxon>Chlorophyta</taxon>
        <taxon>core chlorophytes</taxon>
        <taxon>Ulvophyceae</taxon>
        <taxon>TCBD clade</taxon>
        <taxon>Bryopsidales</taxon>
        <taxon>Ostreobineae</taxon>
        <taxon>Ostreobiaceae</taxon>
        <taxon>Ostreobium</taxon>
    </lineage>
</organism>
<keyword evidence="4 5" id="KW-0012">Acyltransferase</keyword>
<dbReference type="Pfam" id="PF00364">
    <property type="entry name" value="Biotin_lipoyl"/>
    <property type="match status" value="2"/>
</dbReference>
<feature type="domain" description="Peripheral subunit-binding (PSBD)" evidence="8">
    <location>
        <begin position="277"/>
        <end position="314"/>
    </location>
</feature>
<dbReference type="NCBIfam" id="TIGR01349">
    <property type="entry name" value="PDHac_trf_mito"/>
    <property type="match status" value="1"/>
</dbReference>
<evidence type="ECO:0000259" key="7">
    <source>
        <dbReference type="PROSITE" id="PS50968"/>
    </source>
</evidence>
<dbReference type="Proteomes" id="UP000708148">
    <property type="component" value="Unassembled WGS sequence"/>
</dbReference>
<dbReference type="GO" id="GO:0006086">
    <property type="term" value="P:pyruvate decarboxylation to acetyl-CoA"/>
    <property type="evidence" value="ECO:0007669"/>
    <property type="project" value="InterPro"/>
</dbReference>
<comment type="subcellular location">
    <subcellularLocation>
        <location evidence="5">Mitochondrion</location>
    </subcellularLocation>
</comment>
<dbReference type="FunFam" id="2.40.50.100:FF:000010">
    <property type="entry name" value="Acetyltransferase component of pyruvate dehydrogenase complex"/>
    <property type="match status" value="2"/>
</dbReference>
<evidence type="ECO:0000313" key="9">
    <source>
        <dbReference type="EMBL" id="CAD7696776.1"/>
    </source>
</evidence>
<dbReference type="GO" id="GO:0005739">
    <property type="term" value="C:mitochondrion"/>
    <property type="evidence" value="ECO:0007669"/>
    <property type="project" value="UniProtKB-SubCell"/>
</dbReference>
<feature type="domain" description="Lipoyl-binding" evidence="7">
    <location>
        <begin position="134"/>
        <end position="210"/>
    </location>
</feature>
<dbReference type="GO" id="GO:0004742">
    <property type="term" value="F:dihydrolipoyllysine-residue acetyltransferase activity"/>
    <property type="evidence" value="ECO:0007669"/>
    <property type="project" value="UniProtKB-UniRule"/>
</dbReference>
<dbReference type="Gene3D" id="2.40.50.100">
    <property type="match status" value="2"/>
</dbReference>
<dbReference type="InterPro" id="IPR023213">
    <property type="entry name" value="CAT-like_dom_sf"/>
</dbReference>
<keyword evidence="2 5" id="KW-0808">Transferase</keyword>
<evidence type="ECO:0000256" key="2">
    <source>
        <dbReference type="ARBA" id="ARBA00022679"/>
    </source>
</evidence>
<dbReference type="AlphaFoldDB" id="A0A8S1IT23"/>
<evidence type="ECO:0000256" key="6">
    <source>
        <dbReference type="SAM" id="MobiDB-lite"/>
    </source>
</evidence>
<evidence type="ECO:0000313" key="10">
    <source>
        <dbReference type="Proteomes" id="UP000708148"/>
    </source>
</evidence>
<gene>
    <name evidence="9" type="ORF">OSTQU699_LOCUS2137</name>
</gene>
<feature type="domain" description="Lipoyl-binding" evidence="7">
    <location>
        <begin position="13"/>
        <end position="89"/>
    </location>
</feature>
<feature type="region of interest" description="Disordered" evidence="6">
    <location>
        <begin position="1"/>
        <end position="22"/>
    </location>
</feature>
<dbReference type="InterPro" id="IPR001078">
    <property type="entry name" value="2-oxoacid_DH_actylTfrase"/>
</dbReference>
<dbReference type="InterPro" id="IPR000089">
    <property type="entry name" value="Biotin_lipoyl"/>
</dbReference>
<comment type="catalytic activity">
    <reaction evidence="5">
        <text>N(6)-[(R)-dihydrolipoyl]-L-lysyl-[protein] + acetyl-CoA = N(6)-[(R)-S(8)-acetyldihydrolipoyl]-L-lysyl-[protein] + CoA</text>
        <dbReference type="Rhea" id="RHEA:17017"/>
        <dbReference type="Rhea" id="RHEA-COMP:10475"/>
        <dbReference type="Rhea" id="RHEA-COMP:10478"/>
        <dbReference type="ChEBI" id="CHEBI:57287"/>
        <dbReference type="ChEBI" id="CHEBI:57288"/>
        <dbReference type="ChEBI" id="CHEBI:83100"/>
        <dbReference type="ChEBI" id="CHEBI:83111"/>
        <dbReference type="EC" id="2.3.1.12"/>
    </reaction>
</comment>
<dbReference type="PROSITE" id="PS50968">
    <property type="entry name" value="BIOTINYL_LIPOYL"/>
    <property type="match status" value="2"/>
</dbReference>
<dbReference type="InterPro" id="IPR045257">
    <property type="entry name" value="E2/Pdx1"/>
</dbReference>
<dbReference type="Pfam" id="PF00198">
    <property type="entry name" value="2-oxoacid_dh"/>
    <property type="match status" value="1"/>
</dbReference>
<dbReference type="InterPro" id="IPR006257">
    <property type="entry name" value="LAT1"/>
</dbReference>
<dbReference type="Pfam" id="PF02817">
    <property type="entry name" value="E3_binding"/>
    <property type="match status" value="1"/>
</dbReference>
<dbReference type="InterPro" id="IPR004167">
    <property type="entry name" value="PSBD"/>
</dbReference>
<dbReference type="EMBL" id="CAJHUC010000542">
    <property type="protein sequence ID" value="CAD7696776.1"/>
    <property type="molecule type" value="Genomic_DNA"/>
</dbReference>
<dbReference type="InterPro" id="IPR011053">
    <property type="entry name" value="Single_hybrid_motif"/>
</dbReference>
<keyword evidence="10" id="KW-1185">Reference proteome</keyword>
<dbReference type="SUPFAM" id="SSF47005">
    <property type="entry name" value="Peripheral subunit-binding domain of 2-oxo acid dehydrogenase complex"/>
    <property type="match status" value="1"/>
</dbReference>
<accession>A0A8S1IT23</accession>
<evidence type="ECO:0000256" key="4">
    <source>
        <dbReference type="ARBA" id="ARBA00023315"/>
    </source>
</evidence>
<name>A0A8S1IT23_9CHLO</name>
<protein>
    <recommendedName>
        <fullName evidence="5">Acetyltransferase component of pyruvate dehydrogenase complex</fullName>
        <ecNumber evidence="5">2.3.1.12</ecNumber>
    </recommendedName>
</protein>
<proteinExistence type="inferred from homology"/>
<dbReference type="PANTHER" id="PTHR23151:SF90">
    <property type="entry name" value="DIHYDROLIPOYLLYSINE-RESIDUE ACETYLTRANSFERASE COMPONENT OF PYRUVATE DEHYDROGENASE COMPLEX, MITOCHONDRIAL-RELATED"/>
    <property type="match status" value="1"/>
</dbReference>
<evidence type="ECO:0000259" key="8">
    <source>
        <dbReference type="PROSITE" id="PS51826"/>
    </source>
</evidence>
<dbReference type="CDD" id="cd06849">
    <property type="entry name" value="lipoyl_domain"/>
    <property type="match status" value="2"/>
</dbReference>
<dbReference type="GO" id="GO:0045254">
    <property type="term" value="C:pyruvate dehydrogenase complex"/>
    <property type="evidence" value="ECO:0007669"/>
    <property type="project" value="UniProtKB-UniRule"/>
</dbReference>
<comment type="similarity">
    <text evidence="1 5">Belongs to the 2-oxoacid dehydrogenase family.</text>
</comment>
<feature type="region of interest" description="Disordered" evidence="6">
    <location>
        <begin position="229"/>
        <end position="253"/>
    </location>
</feature>